<keyword evidence="2" id="KW-1185">Reference proteome</keyword>
<gene>
    <name evidence="1" type="ORF">FHS75_003239</name>
</gene>
<organism evidence="1 2">
    <name type="scientific">Novosphingobium marinum</name>
    <dbReference type="NCBI Taxonomy" id="1514948"/>
    <lineage>
        <taxon>Bacteria</taxon>
        <taxon>Pseudomonadati</taxon>
        <taxon>Pseudomonadota</taxon>
        <taxon>Alphaproteobacteria</taxon>
        <taxon>Sphingomonadales</taxon>
        <taxon>Sphingomonadaceae</taxon>
        <taxon>Novosphingobium</taxon>
    </lineage>
</organism>
<dbReference type="Proteomes" id="UP000522081">
    <property type="component" value="Unassembled WGS sequence"/>
</dbReference>
<dbReference type="RefSeq" id="WP_179408690.1">
    <property type="nucleotide sequence ID" value="NZ_BMGF01000010.1"/>
</dbReference>
<sequence>MTSKRRALVLSDETARHPFLRSLPQHVRHGIADLPDDEERHGVLSRMKLSSGDCRDFLATYCASFVAVSIFIG</sequence>
<protein>
    <submittedName>
        <fullName evidence="1">Uncharacterized protein</fullName>
    </submittedName>
</protein>
<name>A0A7Z0BW24_9SPHN</name>
<evidence type="ECO:0000313" key="1">
    <source>
        <dbReference type="EMBL" id="NYH96888.1"/>
    </source>
</evidence>
<evidence type="ECO:0000313" key="2">
    <source>
        <dbReference type="Proteomes" id="UP000522081"/>
    </source>
</evidence>
<reference evidence="1 2" key="1">
    <citation type="submission" date="2020-07" db="EMBL/GenBank/DDBJ databases">
        <title>Genomic Encyclopedia of Type Strains, Phase IV (KMG-IV): sequencing the most valuable type-strain genomes for metagenomic binning, comparative biology and taxonomic classification.</title>
        <authorList>
            <person name="Goeker M."/>
        </authorList>
    </citation>
    <scope>NUCLEOTIDE SEQUENCE [LARGE SCALE GENOMIC DNA]</scope>
    <source>
        <strain evidence="1 2">DSM 29043</strain>
    </source>
</reference>
<accession>A0A7Z0BW24</accession>
<proteinExistence type="predicted"/>
<dbReference type="EMBL" id="JACBZF010000008">
    <property type="protein sequence ID" value="NYH96888.1"/>
    <property type="molecule type" value="Genomic_DNA"/>
</dbReference>
<comment type="caution">
    <text evidence="1">The sequence shown here is derived from an EMBL/GenBank/DDBJ whole genome shotgun (WGS) entry which is preliminary data.</text>
</comment>
<dbReference type="AlphaFoldDB" id="A0A7Z0BW24"/>